<dbReference type="PANTHER" id="PTHR23080:SF143">
    <property type="entry name" value="SI:DKEY-56D12.4"/>
    <property type="match status" value="1"/>
</dbReference>
<organism evidence="4 5">
    <name type="scientific">Diabrotica virgifera virgifera</name>
    <name type="common">western corn rootworm</name>
    <dbReference type="NCBI Taxonomy" id="50390"/>
    <lineage>
        <taxon>Eukaryota</taxon>
        <taxon>Metazoa</taxon>
        <taxon>Ecdysozoa</taxon>
        <taxon>Arthropoda</taxon>
        <taxon>Hexapoda</taxon>
        <taxon>Insecta</taxon>
        <taxon>Pterygota</taxon>
        <taxon>Neoptera</taxon>
        <taxon>Endopterygota</taxon>
        <taxon>Coleoptera</taxon>
        <taxon>Polyphaga</taxon>
        <taxon>Cucujiformia</taxon>
        <taxon>Chrysomeloidea</taxon>
        <taxon>Chrysomelidae</taxon>
        <taxon>Galerucinae</taxon>
        <taxon>Diabroticina</taxon>
        <taxon>Diabroticites</taxon>
        <taxon>Diabrotica</taxon>
    </lineage>
</organism>
<feature type="domain" description="DDE Tnp4" evidence="3">
    <location>
        <begin position="55"/>
        <end position="216"/>
    </location>
</feature>
<evidence type="ECO:0000256" key="1">
    <source>
        <dbReference type="ARBA" id="ARBA00001968"/>
    </source>
</evidence>
<evidence type="ECO:0000313" key="4">
    <source>
        <dbReference type="EnsemblMetazoa" id="XP_028148605.2"/>
    </source>
</evidence>
<dbReference type="Pfam" id="PF13359">
    <property type="entry name" value="DDE_Tnp_4"/>
    <property type="match status" value="1"/>
</dbReference>
<dbReference type="PANTHER" id="PTHR23080">
    <property type="entry name" value="THAP DOMAIN PROTEIN"/>
    <property type="match status" value="1"/>
</dbReference>
<accession>A0ABM5IY40</accession>
<dbReference type="EnsemblMetazoa" id="XM_028292804.2">
    <property type="protein sequence ID" value="XP_028148605.2"/>
    <property type="gene ID" value="LOC114342006"/>
</dbReference>
<reference evidence="4" key="1">
    <citation type="submission" date="2025-05" db="UniProtKB">
        <authorList>
            <consortium name="EnsemblMetazoa"/>
        </authorList>
    </citation>
    <scope>IDENTIFICATION</scope>
</reference>
<evidence type="ECO:0000259" key="3">
    <source>
        <dbReference type="Pfam" id="PF13359"/>
    </source>
</evidence>
<dbReference type="InterPro" id="IPR027806">
    <property type="entry name" value="HARBI1_dom"/>
</dbReference>
<dbReference type="GeneID" id="114342006"/>
<name>A0ABM5IY40_DIAVI</name>
<sequence length="230" mass="26381">MFSIHRTTVSRIFYSTLDNLAEATATLVFWPDKLSVRATMPDCFKPNYSNTRVIIECTEFKIDVRSAVDHRVYCYSNYKKGFTLKVLIGITPSGFICFKSPAVGGRKSDSQITIESGLIDLLEEEDVVLADKGFPDIQTVIDSQGKKILLVMPPFLERKKEFSQEETEQTYTIARVRIHVERIMQRLKTYNILNKIPEYLFDNVDDIIHICCVLVNLQPPIFAEKSENNN</sequence>
<dbReference type="Proteomes" id="UP001652700">
    <property type="component" value="Unplaced"/>
</dbReference>
<evidence type="ECO:0000313" key="5">
    <source>
        <dbReference type="Proteomes" id="UP001652700"/>
    </source>
</evidence>
<keyword evidence="5" id="KW-1185">Reference proteome</keyword>
<dbReference type="RefSeq" id="XP_028148605.2">
    <property type="nucleotide sequence ID" value="XM_028292804.2"/>
</dbReference>
<comment type="cofactor">
    <cofactor evidence="1">
        <name>a divalent metal cation</name>
        <dbReference type="ChEBI" id="CHEBI:60240"/>
    </cofactor>
</comment>
<protein>
    <recommendedName>
        <fullName evidence="3">DDE Tnp4 domain-containing protein</fullName>
    </recommendedName>
</protein>
<evidence type="ECO:0000256" key="2">
    <source>
        <dbReference type="ARBA" id="ARBA00022723"/>
    </source>
</evidence>
<keyword evidence="2" id="KW-0479">Metal-binding</keyword>
<proteinExistence type="predicted"/>